<dbReference type="OrthoDB" id="6793339at2"/>
<dbReference type="InterPro" id="IPR005079">
    <property type="entry name" value="Peptidase_C45_hydrolase"/>
</dbReference>
<name>A0A2R4XKT5_9BURK</name>
<proteinExistence type="predicted"/>
<dbReference type="EMBL" id="CP028901">
    <property type="protein sequence ID" value="AWB34415.1"/>
    <property type="molecule type" value="Genomic_DNA"/>
</dbReference>
<dbReference type="PANTHER" id="PTHR34180">
    <property type="entry name" value="PEPTIDASE C45"/>
    <property type="match status" value="1"/>
</dbReference>
<protein>
    <submittedName>
        <fullName evidence="2">Peptidase C45</fullName>
    </submittedName>
</protein>
<dbReference type="InterPro" id="IPR047794">
    <property type="entry name" value="C45_proenzyme-like"/>
</dbReference>
<dbReference type="Proteomes" id="UP000244571">
    <property type="component" value="Chromosome"/>
</dbReference>
<gene>
    <name evidence="2" type="ORF">DBV39_12660</name>
</gene>
<dbReference type="RefSeq" id="WP_108621831.1">
    <property type="nucleotide sequence ID" value="NZ_CP028901.1"/>
</dbReference>
<keyword evidence="3" id="KW-1185">Reference proteome</keyword>
<dbReference type="InterPro" id="IPR047801">
    <property type="entry name" value="Peptidase_C45"/>
</dbReference>
<dbReference type="KEGG" id="boz:DBV39_12660"/>
<dbReference type="NCBIfam" id="NF040521">
    <property type="entry name" value="C45_proenzyme"/>
    <property type="match status" value="1"/>
</dbReference>
<feature type="domain" description="Peptidase C45 hydrolase" evidence="1">
    <location>
        <begin position="116"/>
        <end position="330"/>
    </location>
</feature>
<dbReference type="Gene3D" id="3.60.60.10">
    <property type="entry name" value="Penicillin V Acylase, Chain A"/>
    <property type="match status" value="1"/>
</dbReference>
<reference evidence="2 3" key="1">
    <citation type="submission" date="2018-04" db="EMBL/GenBank/DDBJ databases">
        <title>Bordetella sp. HZ20 isolated from seawater.</title>
        <authorList>
            <person name="Sun C."/>
        </authorList>
    </citation>
    <scope>NUCLEOTIDE SEQUENCE [LARGE SCALE GENOMIC DNA]</scope>
    <source>
        <strain evidence="2 3">HZ20</strain>
    </source>
</reference>
<accession>A0A2R4XKT5</accession>
<sequence>MSNDRFALAAIELSGTPFEVGQQLGEFGKDVVHRYLVHSESWATVMQWRGHARVQEMARLTRERLPAIWQEIEGLAQGLALPLDDVFLWNCRGDVWAMAPDGCTSVMMPSDVSPRLSHNEDGDPGFAGHCAVATVRRSKGSAFAAFVYPGSIPGHTFTVTDHGLAMTVNNLRCSHVGAGLPRMVLARAVLEKGCAADAIDMLRQLPRAGGFHLALADRQTRQVYSVEFSAHFCSVTQVVEVSVHANHAIHPQTRDYPQVITGSSGMRQIRGQQMVREALEADREVDPVEILTDQDHSRFTIWREDPNDDDRENTVGSADIRIHSDHIEWVVRTRRDGPVSLAFRDAHQVS</sequence>
<dbReference type="Pfam" id="PF03417">
    <property type="entry name" value="AAT"/>
    <property type="match status" value="1"/>
</dbReference>
<dbReference type="AlphaFoldDB" id="A0A2R4XKT5"/>
<evidence type="ECO:0000313" key="2">
    <source>
        <dbReference type="EMBL" id="AWB34415.1"/>
    </source>
</evidence>
<organism evidence="2 3">
    <name type="scientific">Orrella marina</name>
    <dbReference type="NCBI Taxonomy" id="2163011"/>
    <lineage>
        <taxon>Bacteria</taxon>
        <taxon>Pseudomonadati</taxon>
        <taxon>Pseudomonadota</taxon>
        <taxon>Betaproteobacteria</taxon>
        <taxon>Burkholderiales</taxon>
        <taxon>Alcaligenaceae</taxon>
        <taxon>Orrella</taxon>
    </lineage>
</organism>
<dbReference type="PANTHER" id="PTHR34180:SF1">
    <property type="entry name" value="BETA-ALANYL-DOPAMINE_CARCININE HYDROLASE"/>
    <property type="match status" value="1"/>
</dbReference>
<evidence type="ECO:0000313" key="3">
    <source>
        <dbReference type="Proteomes" id="UP000244571"/>
    </source>
</evidence>
<evidence type="ECO:0000259" key="1">
    <source>
        <dbReference type="Pfam" id="PF03417"/>
    </source>
</evidence>